<accession>A0A662ZIX4</accession>
<gene>
    <name evidence="1" type="ORF">SAMN02910344_01825</name>
</gene>
<name>A0A662ZIX4_9GAMM</name>
<protein>
    <recommendedName>
        <fullName evidence="3">Right handed beta helix region</fullName>
    </recommendedName>
</protein>
<dbReference type="InterPro" id="IPR012334">
    <property type="entry name" value="Pectin_lyas_fold"/>
</dbReference>
<dbReference type="InterPro" id="IPR022208">
    <property type="entry name" value="DUF3737"/>
</dbReference>
<sequence length="282" mass="32476">MTEPLKQQLFTGERALFKARDLDIIHSTFADGESPLKESANITLTHSYFKWKYPMWYSRNLKLRDCTLYDMARAGIWYTSDISMTDCIIEAPKTFRRTTGIILDNVSLPNAEETLWHCRDIKMKKVHAKGNYFAMNCENVEISDFELIGNYSFDGARNVVIENARMLSKDSFWNAENVVVRNSFISGEYIGWNSKNVKFVNCIIESLQGFCYMENVVLEDCTLINTNLAFEYSTVDATVNSVIDSIKNPIAGKITAEEIREIIFDDPERSDRSDTEINIIRR</sequence>
<dbReference type="EMBL" id="FOXF01000041">
    <property type="protein sequence ID" value="SFP59652.1"/>
    <property type="molecule type" value="Genomic_DNA"/>
</dbReference>
<dbReference type="OrthoDB" id="9803285at2"/>
<proteinExistence type="predicted"/>
<organism evidence="1 2">
    <name type="scientific">Ruminobacter amylophilus</name>
    <dbReference type="NCBI Taxonomy" id="867"/>
    <lineage>
        <taxon>Bacteria</taxon>
        <taxon>Pseudomonadati</taxon>
        <taxon>Pseudomonadota</taxon>
        <taxon>Gammaproteobacteria</taxon>
        <taxon>Aeromonadales</taxon>
        <taxon>Succinivibrionaceae</taxon>
        <taxon>Ruminobacter</taxon>
    </lineage>
</organism>
<dbReference type="InterPro" id="IPR011050">
    <property type="entry name" value="Pectin_lyase_fold/virulence"/>
</dbReference>
<keyword evidence="2" id="KW-1185">Reference proteome</keyword>
<dbReference type="AlphaFoldDB" id="A0A662ZIX4"/>
<evidence type="ECO:0000313" key="2">
    <source>
        <dbReference type="Proteomes" id="UP000243745"/>
    </source>
</evidence>
<dbReference type="RefSeq" id="WP_031580430.1">
    <property type="nucleotide sequence ID" value="NZ_FOXF01000041.1"/>
</dbReference>
<dbReference type="Pfam" id="PF12541">
    <property type="entry name" value="DUF3737"/>
    <property type="match status" value="1"/>
</dbReference>
<evidence type="ECO:0000313" key="1">
    <source>
        <dbReference type="EMBL" id="SFP59652.1"/>
    </source>
</evidence>
<dbReference type="SUPFAM" id="SSF51126">
    <property type="entry name" value="Pectin lyase-like"/>
    <property type="match status" value="2"/>
</dbReference>
<reference evidence="1 2" key="1">
    <citation type="submission" date="2016-10" db="EMBL/GenBank/DDBJ databases">
        <authorList>
            <person name="Varghese N."/>
            <person name="Submissions S."/>
        </authorList>
    </citation>
    <scope>NUCLEOTIDE SEQUENCE [LARGE SCALE GENOMIC DNA]</scope>
    <source>
        <strain evidence="1 2">DSM 1361</strain>
    </source>
</reference>
<dbReference type="Proteomes" id="UP000243745">
    <property type="component" value="Unassembled WGS sequence"/>
</dbReference>
<evidence type="ECO:0008006" key="3">
    <source>
        <dbReference type="Google" id="ProtNLM"/>
    </source>
</evidence>
<dbReference type="Gene3D" id="2.160.20.10">
    <property type="entry name" value="Single-stranded right-handed beta-helix, Pectin lyase-like"/>
    <property type="match status" value="1"/>
</dbReference>